<dbReference type="Pfam" id="PF02597">
    <property type="entry name" value="ThiS"/>
    <property type="match status" value="1"/>
</dbReference>
<evidence type="ECO:0000313" key="1">
    <source>
        <dbReference type="EMBL" id="BAS20380.1"/>
    </source>
</evidence>
<organism evidence="1">
    <name type="scientific">Rothia mucilaginosa</name>
    <dbReference type="NCBI Taxonomy" id="43675"/>
    <lineage>
        <taxon>Bacteria</taxon>
        <taxon>Bacillati</taxon>
        <taxon>Actinomycetota</taxon>
        <taxon>Actinomycetes</taxon>
        <taxon>Micrococcales</taxon>
        <taxon>Micrococcaceae</taxon>
        <taxon>Rothia</taxon>
    </lineage>
</organism>
<name>A0A0K2S009_9MICC</name>
<dbReference type="Gene3D" id="3.10.20.30">
    <property type="match status" value="1"/>
</dbReference>
<dbReference type="AlphaFoldDB" id="A0A0K2S009"/>
<evidence type="ECO:0000313" key="2">
    <source>
        <dbReference type="Proteomes" id="UP000066203"/>
    </source>
</evidence>
<dbReference type="InterPro" id="IPR012675">
    <property type="entry name" value="Beta-grasp_dom_sf"/>
</dbReference>
<dbReference type="PATRIC" id="fig|43675.28.peg.1164"/>
<proteinExistence type="predicted"/>
<gene>
    <name evidence="1" type="ORF">RM6536_1133</name>
</gene>
<dbReference type="InterPro" id="IPR016155">
    <property type="entry name" value="Mopterin_synth/thiamin_S_b"/>
</dbReference>
<dbReference type="RefSeq" id="WP_060824407.1">
    <property type="nucleotide sequence ID" value="NZ_AP014938.1"/>
</dbReference>
<protein>
    <recommendedName>
        <fullName evidence="3">Molybdopterin synthase sulfur carrier subunit</fullName>
    </recommendedName>
</protein>
<dbReference type="InterPro" id="IPR003749">
    <property type="entry name" value="ThiS/MoaD-like"/>
</dbReference>
<accession>A0A0K2S009</accession>
<dbReference type="SUPFAM" id="SSF54285">
    <property type="entry name" value="MoaD/ThiS"/>
    <property type="match status" value="1"/>
</dbReference>
<dbReference type="EMBL" id="AP014938">
    <property type="protein sequence ID" value="BAS20380.1"/>
    <property type="molecule type" value="Genomic_DNA"/>
</dbReference>
<reference evidence="2" key="1">
    <citation type="submission" date="2015-08" db="EMBL/GenBank/DDBJ databases">
        <title>Complete genome sequence of Rothia mucilaginosa strain NUM-Rm6536.</title>
        <authorList>
            <person name="Nambu T."/>
        </authorList>
    </citation>
    <scope>NUCLEOTIDE SEQUENCE [LARGE SCALE GENOMIC DNA]</scope>
    <source>
        <strain evidence="2">NUM-Rm6536</strain>
    </source>
</reference>
<dbReference type="CDD" id="cd17040">
    <property type="entry name" value="Ubl_MoaD_like"/>
    <property type="match status" value="1"/>
</dbReference>
<evidence type="ECO:0008006" key="3">
    <source>
        <dbReference type="Google" id="ProtNLM"/>
    </source>
</evidence>
<sequence length="88" mass="9008">MQVHFFAAARSAAGTAQLSVPLAQLSSATLGALVEHLGQSLEGTTPSGLTLAQVMEQCSFLVNGARSDAQAPLQDTDRVDILPPFAGG</sequence>
<dbReference type="Proteomes" id="UP000066203">
    <property type="component" value="Chromosome"/>
</dbReference>